<accession>A0A0F8YFK2</accession>
<protein>
    <submittedName>
        <fullName evidence="1">Uncharacterized protein</fullName>
    </submittedName>
</protein>
<reference evidence="1" key="1">
    <citation type="journal article" date="2015" name="Nature">
        <title>Complex archaea that bridge the gap between prokaryotes and eukaryotes.</title>
        <authorList>
            <person name="Spang A."/>
            <person name="Saw J.H."/>
            <person name="Jorgensen S.L."/>
            <person name="Zaremba-Niedzwiedzka K."/>
            <person name="Martijn J."/>
            <person name="Lind A.E."/>
            <person name="van Eijk R."/>
            <person name="Schleper C."/>
            <person name="Guy L."/>
            <person name="Ettema T.J."/>
        </authorList>
    </citation>
    <scope>NUCLEOTIDE SEQUENCE</scope>
</reference>
<dbReference type="EMBL" id="LAZR01053660">
    <property type="protein sequence ID" value="KKK80263.1"/>
    <property type="molecule type" value="Genomic_DNA"/>
</dbReference>
<evidence type="ECO:0000313" key="1">
    <source>
        <dbReference type="EMBL" id="KKK80263.1"/>
    </source>
</evidence>
<organism evidence="1">
    <name type="scientific">marine sediment metagenome</name>
    <dbReference type="NCBI Taxonomy" id="412755"/>
    <lineage>
        <taxon>unclassified sequences</taxon>
        <taxon>metagenomes</taxon>
        <taxon>ecological metagenomes</taxon>
    </lineage>
</organism>
<sequence>RYRCGDLDPIVYSDVIMTGATIEAIAGATTVFNLGREDTDLWRYRKFTGGYIRGNGRATDGITFDDDGNTGANDGPELAGRWAFHGTYLENCNRAIYKPRGNLGNLFYNVTTAACNFGYFAVDSDSPNIMHPGMDHFYGGHHSHHILAAMYFSSDTQNTVGVILDGTGFEDNVAFALYFDGWNLSGTGLQLRGPVFENNNTGNADVDLGQGQGNETPRDIFMRDVDYAMITGAHVRSQGWEFVNSQLDCTGCFTDATSVLLRDASSVVRFKDANLNGIDGGANVIIESLTQQRRASENDGITMVAQIPPRDRIVTSLPGSGVAVYSNSFAFESRLFSQVNSGGGQGTRTKVTSDGGPGIYNWYNNYTFTSDVIKTDDLIALVLNKWYVVTTAVRVVSGEIGTI</sequence>
<proteinExistence type="predicted"/>
<gene>
    <name evidence="1" type="ORF">LCGC14_2825240</name>
</gene>
<feature type="non-terminal residue" evidence="1">
    <location>
        <position position="403"/>
    </location>
</feature>
<dbReference type="AlphaFoldDB" id="A0A0F8YFK2"/>
<name>A0A0F8YFK2_9ZZZZ</name>
<feature type="non-terminal residue" evidence="1">
    <location>
        <position position="1"/>
    </location>
</feature>
<comment type="caution">
    <text evidence="1">The sequence shown here is derived from an EMBL/GenBank/DDBJ whole genome shotgun (WGS) entry which is preliminary data.</text>
</comment>